<reference evidence="2" key="1">
    <citation type="submission" date="2018-05" db="EMBL/GenBank/DDBJ databases">
        <authorList>
            <person name="Lanie J.A."/>
            <person name="Ng W.-L."/>
            <person name="Kazmierczak K.M."/>
            <person name="Andrzejewski T.M."/>
            <person name="Davidsen T.M."/>
            <person name="Wayne K.J."/>
            <person name="Tettelin H."/>
            <person name="Glass J.I."/>
            <person name="Rusch D."/>
            <person name="Podicherti R."/>
            <person name="Tsui H.-C.T."/>
            <person name="Winkler M.E."/>
        </authorList>
    </citation>
    <scope>NUCLEOTIDE SEQUENCE</scope>
</reference>
<dbReference type="EMBL" id="UINC01118045">
    <property type="protein sequence ID" value="SVC90908.1"/>
    <property type="molecule type" value="Genomic_DNA"/>
</dbReference>
<keyword evidence="1" id="KW-1133">Transmembrane helix</keyword>
<sequence length="27" mass="3091">MELVIINLILMSLMISSIIVMVQLILF</sequence>
<evidence type="ECO:0000256" key="1">
    <source>
        <dbReference type="SAM" id="Phobius"/>
    </source>
</evidence>
<dbReference type="AlphaFoldDB" id="A0A382R1F2"/>
<protein>
    <submittedName>
        <fullName evidence="2">Uncharacterized protein</fullName>
    </submittedName>
</protein>
<organism evidence="2">
    <name type="scientific">marine metagenome</name>
    <dbReference type="NCBI Taxonomy" id="408172"/>
    <lineage>
        <taxon>unclassified sequences</taxon>
        <taxon>metagenomes</taxon>
        <taxon>ecological metagenomes</taxon>
    </lineage>
</organism>
<gene>
    <name evidence="2" type="ORF">METZ01_LOCUS343762</name>
</gene>
<evidence type="ECO:0000313" key="2">
    <source>
        <dbReference type="EMBL" id="SVC90908.1"/>
    </source>
</evidence>
<keyword evidence="1" id="KW-0472">Membrane</keyword>
<keyword evidence="1" id="KW-0812">Transmembrane</keyword>
<feature type="non-terminal residue" evidence="2">
    <location>
        <position position="27"/>
    </location>
</feature>
<accession>A0A382R1F2</accession>
<feature type="transmembrane region" description="Helical" evidence="1">
    <location>
        <begin position="6"/>
        <end position="26"/>
    </location>
</feature>
<proteinExistence type="predicted"/>
<name>A0A382R1F2_9ZZZZ</name>